<dbReference type="Proteomes" id="UP001159363">
    <property type="component" value="Chromosome 8"/>
</dbReference>
<comment type="caution">
    <text evidence="1">The sequence shown here is derived from an EMBL/GenBank/DDBJ whole genome shotgun (WGS) entry which is preliminary data.</text>
</comment>
<evidence type="ECO:0000313" key="1">
    <source>
        <dbReference type="EMBL" id="KAJ8875791.1"/>
    </source>
</evidence>
<reference evidence="1 2" key="1">
    <citation type="submission" date="2023-02" db="EMBL/GenBank/DDBJ databases">
        <title>LHISI_Scaffold_Assembly.</title>
        <authorList>
            <person name="Stuart O.P."/>
            <person name="Cleave R."/>
            <person name="Magrath M.J.L."/>
            <person name="Mikheyev A.S."/>
        </authorList>
    </citation>
    <scope>NUCLEOTIDE SEQUENCE [LARGE SCALE GENOMIC DNA]</scope>
    <source>
        <strain evidence="1">Daus_M_001</strain>
        <tissue evidence="1">Leg muscle</tissue>
    </source>
</reference>
<accession>A0ABQ9GUS9</accession>
<organism evidence="1 2">
    <name type="scientific">Dryococelus australis</name>
    <dbReference type="NCBI Taxonomy" id="614101"/>
    <lineage>
        <taxon>Eukaryota</taxon>
        <taxon>Metazoa</taxon>
        <taxon>Ecdysozoa</taxon>
        <taxon>Arthropoda</taxon>
        <taxon>Hexapoda</taxon>
        <taxon>Insecta</taxon>
        <taxon>Pterygota</taxon>
        <taxon>Neoptera</taxon>
        <taxon>Polyneoptera</taxon>
        <taxon>Phasmatodea</taxon>
        <taxon>Verophasmatodea</taxon>
        <taxon>Anareolatae</taxon>
        <taxon>Phasmatidae</taxon>
        <taxon>Eurycanthinae</taxon>
        <taxon>Dryococelus</taxon>
    </lineage>
</organism>
<name>A0ABQ9GUS9_9NEOP</name>
<keyword evidence="2" id="KW-1185">Reference proteome</keyword>
<gene>
    <name evidence="1" type="ORF">PR048_023690</name>
</gene>
<protein>
    <submittedName>
        <fullName evidence="1">Uncharacterized protein</fullName>
    </submittedName>
</protein>
<proteinExistence type="predicted"/>
<sequence>MIREKHVNAAFTLPAHSYGCVLIGAERGCPATVVRLWHTIDKPPLELCGEKRSSDKWQYLSEGNSMRI</sequence>
<dbReference type="EMBL" id="JARBHB010000009">
    <property type="protein sequence ID" value="KAJ8875791.1"/>
    <property type="molecule type" value="Genomic_DNA"/>
</dbReference>
<evidence type="ECO:0000313" key="2">
    <source>
        <dbReference type="Proteomes" id="UP001159363"/>
    </source>
</evidence>
<feature type="non-terminal residue" evidence="1">
    <location>
        <position position="68"/>
    </location>
</feature>